<evidence type="ECO:0000313" key="1">
    <source>
        <dbReference type="EMBL" id="PBK99432.1"/>
    </source>
</evidence>
<reference evidence="2" key="1">
    <citation type="journal article" date="2017" name="Nat. Ecol. Evol.">
        <title>Genome expansion and lineage-specific genetic innovations in the forest pathogenic fungi Armillaria.</title>
        <authorList>
            <person name="Sipos G."/>
            <person name="Prasanna A.N."/>
            <person name="Walter M.C."/>
            <person name="O'Connor E."/>
            <person name="Balint B."/>
            <person name="Krizsan K."/>
            <person name="Kiss B."/>
            <person name="Hess J."/>
            <person name="Varga T."/>
            <person name="Slot J."/>
            <person name="Riley R."/>
            <person name="Boka B."/>
            <person name="Rigling D."/>
            <person name="Barry K."/>
            <person name="Lee J."/>
            <person name="Mihaltcheva S."/>
            <person name="LaButti K."/>
            <person name="Lipzen A."/>
            <person name="Waldron R."/>
            <person name="Moloney N.M."/>
            <person name="Sperisen C."/>
            <person name="Kredics L."/>
            <person name="Vagvoelgyi C."/>
            <person name="Patrignani A."/>
            <person name="Fitzpatrick D."/>
            <person name="Nagy I."/>
            <person name="Doyle S."/>
            <person name="Anderson J.B."/>
            <person name="Grigoriev I.V."/>
            <person name="Gueldener U."/>
            <person name="Muensterkoetter M."/>
            <person name="Nagy L.G."/>
        </authorList>
    </citation>
    <scope>NUCLEOTIDE SEQUENCE [LARGE SCALE GENOMIC DNA]</scope>
    <source>
        <strain evidence="2">Ar21-2</strain>
    </source>
</reference>
<accession>A0A2H3E6U3</accession>
<dbReference type="AlphaFoldDB" id="A0A2H3E6U3"/>
<dbReference type="InParanoid" id="A0A2H3E6U3"/>
<organism evidence="1 2">
    <name type="scientific">Armillaria gallica</name>
    <name type="common">Bulbous honey fungus</name>
    <name type="synonym">Armillaria bulbosa</name>
    <dbReference type="NCBI Taxonomy" id="47427"/>
    <lineage>
        <taxon>Eukaryota</taxon>
        <taxon>Fungi</taxon>
        <taxon>Dikarya</taxon>
        <taxon>Basidiomycota</taxon>
        <taxon>Agaricomycotina</taxon>
        <taxon>Agaricomycetes</taxon>
        <taxon>Agaricomycetidae</taxon>
        <taxon>Agaricales</taxon>
        <taxon>Marasmiineae</taxon>
        <taxon>Physalacriaceae</taxon>
        <taxon>Armillaria</taxon>
    </lineage>
</organism>
<evidence type="ECO:0000313" key="2">
    <source>
        <dbReference type="Proteomes" id="UP000217790"/>
    </source>
</evidence>
<dbReference type="EMBL" id="KZ293647">
    <property type="protein sequence ID" value="PBK99432.1"/>
    <property type="molecule type" value="Genomic_DNA"/>
</dbReference>
<proteinExistence type="predicted"/>
<sequence>MNSMLLAFGDTSCDWIAVTHRDIGGTRHIVVAVVLPHGTARSGAATEQLHSINFIFFPVVHDKFMTTIAPALTLKTANLTMPPRMWDEDKDEYDHDSEEYNQVIQVRVEDEDWEVAEKAYAMQTSRNNTAV</sequence>
<dbReference type="Proteomes" id="UP000217790">
    <property type="component" value="Unassembled WGS sequence"/>
</dbReference>
<gene>
    <name evidence="1" type="ORF">ARMGADRAFT_1025641</name>
</gene>
<keyword evidence="2" id="KW-1185">Reference proteome</keyword>
<protein>
    <submittedName>
        <fullName evidence="1">Uncharacterized protein</fullName>
    </submittedName>
</protein>
<name>A0A2H3E6U3_ARMGA</name>